<keyword evidence="8" id="KW-1185">Reference proteome</keyword>
<evidence type="ECO:0000256" key="1">
    <source>
        <dbReference type="ARBA" id="ARBA00003502"/>
    </source>
</evidence>
<sequence length="302" mass="33420">MDTELARTFLTVVTSGSFVNAAEQLHVSQSTVSTRIHALEEHLGCALFVRNKAGTTLTAAGRQFQRHAATLVRTVELARHDVGLPPGFSGTLAIGGRIGLWEEFLLEWLPEMQRCRPTISIRAESGVEPDIMQGLIEGRLDIGVMYTPQSRPGLKIQQLFEERLVMVGSTPGRPPVPQSDYVYVDWGPEFYTRHNTCFPDFTGAPLVANIGWLGLQNILKGGGAGYFPARMVWPYVKEGKLHIVENAPEFFMPAYVAFAVEHDEHVINDALSIMHRIAGQNHGASNPTHVLKRTRQKPTLVS</sequence>
<feature type="domain" description="HTH lysR-type" evidence="6">
    <location>
        <begin position="1"/>
        <end position="58"/>
    </location>
</feature>
<dbReference type="InterPro" id="IPR005119">
    <property type="entry name" value="LysR_subst-bd"/>
</dbReference>
<keyword evidence="3" id="KW-0805">Transcription regulation</keyword>
<dbReference type="CDD" id="cd05466">
    <property type="entry name" value="PBP2_LTTR_substrate"/>
    <property type="match status" value="1"/>
</dbReference>
<evidence type="ECO:0000256" key="5">
    <source>
        <dbReference type="ARBA" id="ARBA00023163"/>
    </source>
</evidence>
<evidence type="ECO:0000256" key="4">
    <source>
        <dbReference type="ARBA" id="ARBA00023125"/>
    </source>
</evidence>
<evidence type="ECO:0000259" key="6">
    <source>
        <dbReference type="PROSITE" id="PS50931"/>
    </source>
</evidence>
<comment type="function">
    <text evidence="1">NodD regulates the expression of the nodABCFE genes which encode other nodulation proteins. NodD is also a negative regulator of its own expression. Binds flavonoids as inducers.</text>
</comment>
<evidence type="ECO:0000256" key="2">
    <source>
        <dbReference type="ARBA" id="ARBA00009437"/>
    </source>
</evidence>
<keyword evidence="4" id="KW-0238">DNA-binding</keyword>
<dbReference type="Pfam" id="PF00126">
    <property type="entry name" value="HTH_1"/>
    <property type="match status" value="1"/>
</dbReference>
<dbReference type="PANTHER" id="PTHR30126:SF21">
    <property type="entry name" value="TRANSCRIPTIONAL REGULATOR-RELATED"/>
    <property type="match status" value="1"/>
</dbReference>
<dbReference type="SUPFAM" id="SSF46785">
    <property type="entry name" value="Winged helix' DNA-binding domain"/>
    <property type="match status" value="1"/>
</dbReference>
<dbReference type="Pfam" id="PF03466">
    <property type="entry name" value="LysR_substrate"/>
    <property type="match status" value="1"/>
</dbReference>
<comment type="similarity">
    <text evidence="2">Belongs to the LysR transcriptional regulatory family.</text>
</comment>
<dbReference type="InterPro" id="IPR000847">
    <property type="entry name" value="LysR_HTH_N"/>
</dbReference>
<dbReference type="RefSeq" id="WP_275248401.1">
    <property type="nucleotide sequence ID" value="NZ_BAABDX010000001.1"/>
</dbReference>
<evidence type="ECO:0000313" key="7">
    <source>
        <dbReference type="EMBL" id="WEF52885.1"/>
    </source>
</evidence>
<reference evidence="7 8" key="1">
    <citation type="submission" date="2022-11" db="EMBL/GenBank/DDBJ databases">
        <authorList>
            <person name="Siebert D."/>
            <person name="Busche T."/>
            <person name="Saydam E."/>
            <person name="Kalinowski J."/>
            <person name="Ruckert C."/>
            <person name="Blombach B."/>
        </authorList>
    </citation>
    <scope>NUCLEOTIDE SEQUENCE [LARGE SCALE GENOMIC DNA]</scope>
    <source>
        <strain evidence="7 8">DSM 1083</strain>
    </source>
</reference>
<evidence type="ECO:0000256" key="3">
    <source>
        <dbReference type="ARBA" id="ARBA00023015"/>
    </source>
</evidence>
<name>A0ABY8BSC3_AFICR</name>
<dbReference type="EMBL" id="CP113162">
    <property type="protein sequence ID" value="WEF52885.1"/>
    <property type="molecule type" value="Genomic_DNA"/>
</dbReference>
<dbReference type="InterPro" id="IPR036390">
    <property type="entry name" value="WH_DNA-bd_sf"/>
</dbReference>
<evidence type="ECO:0000313" key="8">
    <source>
        <dbReference type="Proteomes" id="UP001213907"/>
    </source>
</evidence>
<dbReference type="Proteomes" id="UP001213907">
    <property type="component" value="Chromosome"/>
</dbReference>
<dbReference type="InterPro" id="IPR036388">
    <property type="entry name" value="WH-like_DNA-bd_sf"/>
</dbReference>
<gene>
    <name evidence="7" type="ORF">AFIC_001393</name>
</gene>
<dbReference type="Gene3D" id="3.40.190.10">
    <property type="entry name" value="Periplasmic binding protein-like II"/>
    <property type="match status" value="1"/>
</dbReference>
<dbReference type="PANTHER" id="PTHR30126">
    <property type="entry name" value="HTH-TYPE TRANSCRIPTIONAL REGULATOR"/>
    <property type="match status" value="1"/>
</dbReference>
<dbReference type="PRINTS" id="PR00039">
    <property type="entry name" value="HTHLYSR"/>
</dbReference>
<dbReference type="SUPFAM" id="SSF53850">
    <property type="entry name" value="Periplasmic binding protein-like II"/>
    <property type="match status" value="1"/>
</dbReference>
<keyword evidence="5" id="KW-0804">Transcription</keyword>
<dbReference type="Gene3D" id="1.10.10.10">
    <property type="entry name" value="Winged helix-like DNA-binding domain superfamily/Winged helix DNA-binding domain"/>
    <property type="match status" value="1"/>
</dbReference>
<proteinExistence type="inferred from homology"/>
<protein>
    <submittedName>
        <fullName evidence="7">LysR family transcriptional regulator</fullName>
    </submittedName>
</protein>
<dbReference type="PROSITE" id="PS50931">
    <property type="entry name" value="HTH_LYSR"/>
    <property type="match status" value="1"/>
</dbReference>
<accession>A0ABY8BSC3</accession>
<organism evidence="7 8">
    <name type="scientific">Afipia carboxydohydrogena</name>
    <name type="common">Pseudomonas carboxydohydrogena</name>
    <dbReference type="NCBI Taxonomy" id="290"/>
    <lineage>
        <taxon>Bacteria</taxon>
        <taxon>Pseudomonadati</taxon>
        <taxon>Pseudomonadota</taxon>
        <taxon>Alphaproteobacteria</taxon>
        <taxon>Hyphomicrobiales</taxon>
        <taxon>Nitrobacteraceae</taxon>
        <taxon>Afipia</taxon>
    </lineage>
</organism>